<dbReference type="Proteomes" id="UP000183567">
    <property type="component" value="Unassembled WGS sequence"/>
</dbReference>
<name>A0A1J8QL45_9AGAM</name>
<dbReference type="InterPro" id="IPR012337">
    <property type="entry name" value="RNaseH-like_sf"/>
</dbReference>
<protein>
    <recommendedName>
        <fullName evidence="1">HAT C-terminal dimerisation domain-containing protein</fullName>
    </recommendedName>
</protein>
<proteinExistence type="predicted"/>
<dbReference type="OrthoDB" id="3258476at2759"/>
<evidence type="ECO:0000259" key="1">
    <source>
        <dbReference type="Pfam" id="PF05699"/>
    </source>
</evidence>
<gene>
    <name evidence="2" type="ORF">AZE42_08790</name>
</gene>
<dbReference type="AlphaFoldDB" id="A0A1J8QL45"/>
<reference evidence="2 3" key="1">
    <citation type="submission" date="2016-03" db="EMBL/GenBank/DDBJ databases">
        <title>Comparative genomics of the ectomycorrhizal sister species Rhizopogon vinicolor and Rhizopogon vesiculosus (Basidiomycota: Boletales) reveals a divergence of the mating type B locus.</title>
        <authorList>
            <person name="Mujic A.B."/>
            <person name="Kuo A."/>
            <person name="Tritt A."/>
            <person name="Lipzen A."/>
            <person name="Chen C."/>
            <person name="Johnson J."/>
            <person name="Sharma A."/>
            <person name="Barry K."/>
            <person name="Grigoriev I.V."/>
            <person name="Spatafora J.W."/>
        </authorList>
    </citation>
    <scope>NUCLEOTIDE SEQUENCE [LARGE SCALE GENOMIC DNA]</scope>
    <source>
        <strain evidence="2 3">AM-OR11-056</strain>
    </source>
</reference>
<sequence length="135" mass="14961">MEIEEDDVGMVVDLPAKPEVGASCSNIFDSIPTLVPPKSTDLGNEVDRYLSADVENVTTNAIAWWHECRASYPRLPQLAMDYLTIPESTCALLCLGAWSRLNLVKAEDMLKVATLPNVQDDAEVELEDGWNRIKP</sequence>
<evidence type="ECO:0000313" key="3">
    <source>
        <dbReference type="Proteomes" id="UP000183567"/>
    </source>
</evidence>
<dbReference type="EMBL" id="LVVM01004640">
    <property type="protein sequence ID" value="OJA12484.1"/>
    <property type="molecule type" value="Genomic_DNA"/>
</dbReference>
<dbReference type="InterPro" id="IPR008906">
    <property type="entry name" value="HATC_C_dom"/>
</dbReference>
<dbReference type="Pfam" id="PF05699">
    <property type="entry name" value="Dimer_Tnp_hAT"/>
    <property type="match status" value="1"/>
</dbReference>
<comment type="caution">
    <text evidence="2">The sequence shown here is derived from an EMBL/GenBank/DDBJ whole genome shotgun (WGS) entry which is preliminary data.</text>
</comment>
<dbReference type="SUPFAM" id="SSF53098">
    <property type="entry name" value="Ribonuclease H-like"/>
    <property type="match status" value="1"/>
</dbReference>
<dbReference type="GO" id="GO:0046983">
    <property type="term" value="F:protein dimerization activity"/>
    <property type="evidence" value="ECO:0007669"/>
    <property type="project" value="InterPro"/>
</dbReference>
<accession>A0A1J8QL45</accession>
<keyword evidence="3" id="KW-1185">Reference proteome</keyword>
<organism evidence="2 3">
    <name type="scientific">Rhizopogon vesiculosus</name>
    <dbReference type="NCBI Taxonomy" id="180088"/>
    <lineage>
        <taxon>Eukaryota</taxon>
        <taxon>Fungi</taxon>
        <taxon>Dikarya</taxon>
        <taxon>Basidiomycota</taxon>
        <taxon>Agaricomycotina</taxon>
        <taxon>Agaricomycetes</taxon>
        <taxon>Agaricomycetidae</taxon>
        <taxon>Boletales</taxon>
        <taxon>Suillineae</taxon>
        <taxon>Rhizopogonaceae</taxon>
        <taxon>Rhizopogon</taxon>
    </lineage>
</organism>
<evidence type="ECO:0000313" key="2">
    <source>
        <dbReference type="EMBL" id="OJA12484.1"/>
    </source>
</evidence>
<feature type="domain" description="HAT C-terminal dimerisation" evidence="1">
    <location>
        <begin position="45"/>
        <end position="91"/>
    </location>
</feature>